<dbReference type="PANTHER" id="PTHR15549">
    <property type="entry name" value="PAIRED IMMUNOGLOBULIN-LIKE TYPE 2 RECEPTOR"/>
    <property type="match status" value="1"/>
</dbReference>
<keyword evidence="4 6" id="KW-0472">Membrane</keyword>
<keyword evidence="8" id="KW-1185">Reference proteome</keyword>
<name>A0AAN7Z3T6_9PEZI</name>
<comment type="caution">
    <text evidence="7">The sequence shown here is derived from an EMBL/GenBank/DDBJ whole genome shotgun (WGS) entry which is preliminary data.</text>
</comment>
<evidence type="ECO:0000256" key="1">
    <source>
        <dbReference type="ARBA" id="ARBA00004167"/>
    </source>
</evidence>
<dbReference type="GO" id="GO:0016020">
    <property type="term" value="C:membrane"/>
    <property type="evidence" value="ECO:0007669"/>
    <property type="project" value="UniProtKB-SubCell"/>
</dbReference>
<dbReference type="GO" id="GO:0071944">
    <property type="term" value="C:cell periphery"/>
    <property type="evidence" value="ECO:0007669"/>
    <property type="project" value="UniProtKB-ARBA"/>
</dbReference>
<dbReference type="EMBL" id="JAWHQM010000009">
    <property type="protein sequence ID" value="KAK5628682.1"/>
    <property type="molecule type" value="Genomic_DNA"/>
</dbReference>
<reference evidence="7 8" key="1">
    <citation type="submission" date="2023-10" db="EMBL/GenBank/DDBJ databases">
        <title>Draft genome sequence of Xylaria bambusicola isolate GMP-LS, the root and basal stem rot pathogen of sugarcane in Indonesia.</title>
        <authorList>
            <person name="Selvaraj P."/>
            <person name="Muralishankar V."/>
            <person name="Muruganantham S."/>
            <person name="Sp S."/>
            <person name="Haryani S."/>
            <person name="Lau K.J.X."/>
            <person name="Naqvi N.I."/>
        </authorList>
    </citation>
    <scope>NUCLEOTIDE SEQUENCE [LARGE SCALE GENOMIC DNA]</scope>
    <source>
        <strain evidence="7">GMP-LS</strain>
    </source>
</reference>
<evidence type="ECO:0000256" key="3">
    <source>
        <dbReference type="ARBA" id="ARBA00022989"/>
    </source>
</evidence>
<sequence length="240" mass="25206">MPASEDPRAKFGLTCPVDGQFFICQNSSTKFIGCCKVDPCTSELDGVCPDSELFVASYSAASGMMFLQQDCADPFNGSIWYTCDNARPPFLGCCMNDPCNNGCLDGNLVAATLSNDLKNASQLMLSDTTSTTTDTISSSTSSSTTGTGILPKGTENSSSGSMSSDGARAGMIAGISVAGVVILLLVVAAYLWVKRRERARQKSAYEPGLANGTSENVIPSHGSCQGKYSSPPNLIAWRNL</sequence>
<proteinExistence type="predicted"/>
<evidence type="ECO:0000256" key="4">
    <source>
        <dbReference type="ARBA" id="ARBA00023136"/>
    </source>
</evidence>
<evidence type="ECO:0000313" key="8">
    <source>
        <dbReference type="Proteomes" id="UP001305414"/>
    </source>
</evidence>
<dbReference type="Proteomes" id="UP001305414">
    <property type="component" value="Unassembled WGS sequence"/>
</dbReference>
<comment type="subcellular location">
    <subcellularLocation>
        <location evidence="1">Membrane</location>
        <topology evidence="1">Single-pass membrane protein</topology>
    </subcellularLocation>
</comment>
<feature type="transmembrane region" description="Helical" evidence="6">
    <location>
        <begin position="171"/>
        <end position="193"/>
    </location>
</feature>
<feature type="region of interest" description="Disordered" evidence="5">
    <location>
        <begin position="129"/>
        <end position="163"/>
    </location>
</feature>
<evidence type="ECO:0000256" key="6">
    <source>
        <dbReference type="SAM" id="Phobius"/>
    </source>
</evidence>
<dbReference type="InterPro" id="IPR051694">
    <property type="entry name" value="Immunoregulatory_rcpt-like"/>
</dbReference>
<organism evidence="7 8">
    <name type="scientific">Xylaria bambusicola</name>
    <dbReference type="NCBI Taxonomy" id="326684"/>
    <lineage>
        <taxon>Eukaryota</taxon>
        <taxon>Fungi</taxon>
        <taxon>Dikarya</taxon>
        <taxon>Ascomycota</taxon>
        <taxon>Pezizomycotina</taxon>
        <taxon>Sordariomycetes</taxon>
        <taxon>Xylariomycetidae</taxon>
        <taxon>Xylariales</taxon>
        <taxon>Xylariaceae</taxon>
        <taxon>Xylaria</taxon>
    </lineage>
</organism>
<feature type="compositionally biased region" description="Polar residues" evidence="5">
    <location>
        <begin position="211"/>
        <end position="226"/>
    </location>
</feature>
<evidence type="ECO:0008006" key="9">
    <source>
        <dbReference type="Google" id="ProtNLM"/>
    </source>
</evidence>
<evidence type="ECO:0000313" key="7">
    <source>
        <dbReference type="EMBL" id="KAK5628682.1"/>
    </source>
</evidence>
<feature type="compositionally biased region" description="Low complexity" evidence="5">
    <location>
        <begin position="129"/>
        <end position="149"/>
    </location>
</feature>
<evidence type="ECO:0000256" key="5">
    <source>
        <dbReference type="SAM" id="MobiDB-lite"/>
    </source>
</evidence>
<keyword evidence="3 6" id="KW-1133">Transmembrane helix</keyword>
<feature type="region of interest" description="Disordered" evidence="5">
    <location>
        <begin position="207"/>
        <end position="226"/>
    </location>
</feature>
<accession>A0AAN7Z3T6</accession>
<protein>
    <recommendedName>
        <fullName evidence="9">Mid2 domain-containing protein</fullName>
    </recommendedName>
</protein>
<gene>
    <name evidence="7" type="ORF">RRF57_004397</name>
</gene>
<dbReference type="AlphaFoldDB" id="A0AAN7Z3T6"/>
<keyword evidence="2 6" id="KW-0812">Transmembrane</keyword>
<evidence type="ECO:0000256" key="2">
    <source>
        <dbReference type="ARBA" id="ARBA00022692"/>
    </source>
</evidence>